<name>A0ACA9QVF9_9GLOM</name>
<feature type="non-terminal residue" evidence="1">
    <location>
        <position position="1"/>
    </location>
</feature>
<keyword evidence="2" id="KW-1185">Reference proteome</keyword>
<evidence type="ECO:0000313" key="2">
    <source>
        <dbReference type="Proteomes" id="UP000789920"/>
    </source>
</evidence>
<evidence type="ECO:0000313" key="1">
    <source>
        <dbReference type="EMBL" id="CAG8766040.1"/>
    </source>
</evidence>
<accession>A0ACA9QVF9</accession>
<dbReference type="EMBL" id="CAJVQC010038391">
    <property type="protein sequence ID" value="CAG8766040.1"/>
    <property type="molecule type" value="Genomic_DNA"/>
</dbReference>
<reference evidence="1" key="1">
    <citation type="submission" date="2021-06" db="EMBL/GenBank/DDBJ databases">
        <authorList>
            <person name="Kallberg Y."/>
            <person name="Tangrot J."/>
            <person name="Rosling A."/>
        </authorList>
    </citation>
    <scope>NUCLEOTIDE SEQUENCE</scope>
    <source>
        <strain evidence="1">MA461A</strain>
    </source>
</reference>
<gene>
    <name evidence="1" type="ORF">RPERSI_LOCUS15804</name>
</gene>
<protein>
    <submittedName>
        <fullName evidence="1">29670_t:CDS:1</fullName>
    </submittedName>
</protein>
<comment type="caution">
    <text evidence="1">The sequence shown here is derived from an EMBL/GenBank/DDBJ whole genome shotgun (WGS) entry which is preliminary data.</text>
</comment>
<organism evidence="1 2">
    <name type="scientific">Racocetra persica</name>
    <dbReference type="NCBI Taxonomy" id="160502"/>
    <lineage>
        <taxon>Eukaryota</taxon>
        <taxon>Fungi</taxon>
        <taxon>Fungi incertae sedis</taxon>
        <taxon>Mucoromycota</taxon>
        <taxon>Glomeromycotina</taxon>
        <taxon>Glomeromycetes</taxon>
        <taxon>Diversisporales</taxon>
        <taxon>Gigasporaceae</taxon>
        <taxon>Racocetra</taxon>
    </lineage>
</organism>
<dbReference type="Proteomes" id="UP000789920">
    <property type="component" value="Unassembled WGS sequence"/>
</dbReference>
<proteinExistence type="predicted"/>
<feature type="non-terminal residue" evidence="1">
    <location>
        <position position="40"/>
    </location>
</feature>
<sequence>VAKKEPESNDEETIIDYFASDIKNKNKEKFEYIDNLDNSF</sequence>